<feature type="transmembrane region" description="Helical" evidence="1">
    <location>
        <begin position="85"/>
        <end position="103"/>
    </location>
</feature>
<keyword evidence="1" id="KW-1133">Transmembrane helix</keyword>
<organism evidence="2 3">
    <name type="scientific">Falsigemmobacter intermedius</name>
    <dbReference type="NCBI Taxonomy" id="1553448"/>
    <lineage>
        <taxon>Bacteria</taxon>
        <taxon>Pseudomonadati</taxon>
        <taxon>Pseudomonadota</taxon>
        <taxon>Alphaproteobacteria</taxon>
        <taxon>Rhodobacterales</taxon>
        <taxon>Paracoccaceae</taxon>
        <taxon>Falsigemmobacter</taxon>
    </lineage>
</organism>
<keyword evidence="1" id="KW-0472">Membrane</keyword>
<feature type="transmembrane region" description="Helical" evidence="1">
    <location>
        <begin position="365"/>
        <end position="386"/>
    </location>
</feature>
<proteinExistence type="predicted"/>
<feature type="transmembrane region" description="Helical" evidence="1">
    <location>
        <begin position="243"/>
        <end position="265"/>
    </location>
</feature>
<feature type="transmembrane region" description="Helical" evidence="1">
    <location>
        <begin position="29"/>
        <end position="47"/>
    </location>
</feature>
<name>A0A3S3UG33_9RHOB</name>
<protein>
    <recommendedName>
        <fullName evidence="4">O-antigen ligase domain-containing protein</fullName>
    </recommendedName>
</protein>
<dbReference type="AlphaFoldDB" id="A0A3S3UG33"/>
<feature type="transmembrane region" description="Helical" evidence="1">
    <location>
        <begin position="277"/>
        <end position="293"/>
    </location>
</feature>
<evidence type="ECO:0008006" key="4">
    <source>
        <dbReference type="Google" id="ProtNLM"/>
    </source>
</evidence>
<keyword evidence="1" id="KW-0812">Transmembrane</keyword>
<evidence type="ECO:0000256" key="1">
    <source>
        <dbReference type="SAM" id="Phobius"/>
    </source>
</evidence>
<evidence type="ECO:0000313" key="3">
    <source>
        <dbReference type="Proteomes" id="UP000287168"/>
    </source>
</evidence>
<keyword evidence="3" id="KW-1185">Reference proteome</keyword>
<dbReference type="OrthoDB" id="7595044at2"/>
<dbReference type="Proteomes" id="UP000287168">
    <property type="component" value="Unassembled WGS sequence"/>
</dbReference>
<feature type="transmembrane region" description="Helical" evidence="1">
    <location>
        <begin position="59"/>
        <end position="79"/>
    </location>
</feature>
<accession>A0A3S3UG33</accession>
<comment type="caution">
    <text evidence="2">The sequence shown here is derived from an EMBL/GenBank/DDBJ whole genome shotgun (WGS) entry which is preliminary data.</text>
</comment>
<dbReference type="EMBL" id="SBLC01000001">
    <property type="protein sequence ID" value="RWY45531.1"/>
    <property type="molecule type" value="Genomic_DNA"/>
</dbReference>
<gene>
    <name evidence="2" type="ORF">EP867_00455</name>
</gene>
<dbReference type="RefSeq" id="WP_128486249.1">
    <property type="nucleotide sequence ID" value="NZ_JBHLXB010000011.1"/>
</dbReference>
<feature type="transmembrane region" description="Helical" evidence="1">
    <location>
        <begin position="153"/>
        <end position="175"/>
    </location>
</feature>
<sequence>MPNLFAYIVLLLWPLVVWTLFQKLPPGRALIWAVLSGYMWLPPVANFDPPVLPPFDKNTLTVLSCWLAAWGVTGVRAGLIPKDLTGRLLALLYLFWPVVTVFANSEPVPRGRFEPIPGMSYPDLPSMIFEQFYALMLLGLARQLLTKREDLTALLQALMVAGLVYSLLMLVEVVLSPQLNTWIYGFFQHDFGQMMRQGGFRPIVFMPHGLWVALFAASALWAALALTRHASDRERPFLMGCTLWLMIVLILCKSLGVLIFSALLFPAIWLLSPRMQLRIALVLVVVALCYPVFRSSAAFPADWLIETAARIEPERALSLEFRLVNETILLDRAGLQPLTGWGGYGRNMTFSVWDGRVESVTDGRWIIMLGMFGWPGFLAEFGLLALPVLRAALRKTTDAWPVFTALALILAVNIFDLLPNATLTTLTWLIAGALWAGVPASEEESQKIRDPFQREKRTLI</sequence>
<feature type="transmembrane region" description="Helical" evidence="1">
    <location>
        <begin position="203"/>
        <end position="223"/>
    </location>
</feature>
<feature type="transmembrane region" description="Helical" evidence="1">
    <location>
        <begin position="398"/>
        <end position="415"/>
    </location>
</feature>
<evidence type="ECO:0000313" key="2">
    <source>
        <dbReference type="EMBL" id="RWY45531.1"/>
    </source>
</evidence>
<reference evidence="2 3" key="1">
    <citation type="journal article" date="2015" name="Int. J. Syst. Evol. Microbiol.">
        <title>Gemmobacter intermedius sp. nov., isolated from a white stork (Ciconia ciconia).</title>
        <authorList>
            <person name="Kampfer P."/>
            <person name="Jerzak L."/>
            <person name="Wilharm G."/>
            <person name="Golke J."/>
            <person name="Busse H.J."/>
            <person name="Glaeser S.P."/>
        </authorList>
    </citation>
    <scope>NUCLEOTIDE SEQUENCE [LARGE SCALE GENOMIC DNA]</scope>
    <source>
        <strain evidence="2 3">119/4</strain>
    </source>
</reference>
<feature type="transmembrane region" description="Helical" evidence="1">
    <location>
        <begin position="124"/>
        <end position="141"/>
    </location>
</feature>